<dbReference type="InterPro" id="IPR056191">
    <property type="entry name" value="NOMO_12th"/>
</dbReference>
<evidence type="ECO:0000256" key="6">
    <source>
        <dbReference type="ARBA" id="ARBA00023136"/>
    </source>
</evidence>
<feature type="domain" description="NOMO C-terminal transthyretin-like" evidence="13">
    <location>
        <begin position="1006"/>
        <end position="1097"/>
    </location>
</feature>
<dbReference type="InterPro" id="IPR056190">
    <property type="entry name" value="NOMO_5th"/>
</dbReference>
<evidence type="ECO:0000256" key="5">
    <source>
        <dbReference type="ARBA" id="ARBA00022989"/>
    </source>
</evidence>
<dbReference type="AlphaFoldDB" id="A0A6B2KWV3"/>
<feature type="domain" description="NOMO-like ninth beta-sandwich" evidence="10">
    <location>
        <begin position="753"/>
        <end position="826"/>
    </location>
</feature>
<evidence type="ECO:0000256" key="8">
    <source>
        <dbReference type="SAM" id="SignalP"/>
    </source>
</evidence>
<evidence type="ECO:0000259" key="9">
    <source>
        <dbReference type="Pfam" id="PF22898"/>
    </source>
</evidence>
<feature type="transmembrane region" description="Helical" evidence="7">
    <location>
        <begin position="1112"/>
        <end position="1132"/>
    </location>
</feature>
<organism evidence="16">
    <name type="scientific">Arcella intermedia</name>
    <dbReference type="NCBI Taxonomy" id="1963864"/>
    <lineage>
        <taxon>Eukaryota</taxon>
        <taxon>Amoebozoa</taxon>
        <taxon>Tubulinea</taxon>
        <taxon>Elardia</taxon>
        <taxon>Arcellinida</taxon>
        <taxon>Sphaerothecina</taxon>
        <taxon>Arcellidae</taxon>
        <taxon>Arcella</taxon>
    </lineage>
</organism>
<dbReference type="InterPro" id="IPR055073">
    <property type="entry name" value="NOMO1-like_9th"/>
</dbReference>
<dbReference type="GO" id="GO:0030246">
    <property type="term" value="F:carbohydrate binding"/>
    <property type="evidence" value="ECO:0007669"/>
    <property type="project" value="InterPro"/>
</dbReference>
<dbReference type="SUPFAM" id="SSF49452">
    <property type="entry name" value="Starch-binding domain-like"/>
    <property type="match status" value="1"/>
</dbReference>
<dbReference type="InterPro" id="IPR055075">
    <property type="entry name" value="NOMO-like_N"/>
</dbReference>
<dbReference type="Pfam" id="PF22898">
    <property type="entry name" value="NOMO1-like_1st"/>
    <property type="match status" value="1"/>
</dbReference>
<dbReference type="Pfam" id="PF13620">
    <property type="entry name" value="CarboxypepD_reg"/>
    <property type="match status" value="1"/>
</dbReference>
<evidence type="ECO:0000256" key="4">
    <source>
        <dbReference type="ARBA" id="ARBA00022824"/>
    </source>
</evidence>
<evidence type="ECO:0000256" key="2">
    <source>
        <dbReference type="ARBA" id="ARBA00022692"/>
    </source>
</evidence>
<dbReference type="Gene3D" id="2.60.40.1120">
    <property type="entry name" value="Carboxypeptidase-like, regulatory domain"/>
    <property type="match status" value="1"/>
</dbReference>
<evidence type="ECO:0000313" key="16">
    <source>
        <dbReference type="EMBL" id="NDV29142.1"/>
    </source>
</evidence>
<dbReference type="EMBL" id="GIBP01000173">
    <property type="protein sequence ID" value="NDV29142.1"/>
    <property type="molecule type" value="Transcribed_RNA"/>
</dbReference>
<evidence type="ECO:0000259" key="11">
    <source>
        <dbReference type="Pfam" id="PF22904"/>
    </source>
</evidence>
<name>A0A6B2KWV3_9EUKA</name>
<dbReference type="Pfam" id="PF22902">
    <property type="entry name" value="NOMO1-like_9th"/>
    <property type="match status" value="1"/>
</dbReference>
<dbReference type="GO" id="GO:0005789">
    <property type="term" value="C:endoplasmic reticulum membrane"/>
    <property type="evidence" value="ECO:0007669"/>
    <property type="project" value="UniProtKB-SubCell"/>
</dbReference>
<keyword evidence="6 7" id="KW-0472">Membrane</keyword>
<accession>A0A6B2KWV3</accession>
<evidence type="ECO:0000259" key="15">
    <source>
        <dbReference type="Pfam" id="PF23660"/>
    </source>
</evidence>
<dbReference type="Pfam" id="PF22904">
    <property type="entry name" value="NOMO1-like_2nd"/>
    <property type="match status" value="1"/>
</dbReference>
<dbReference type="SUPFAM" id="SSF49478">
    <property type="entry name" value="Cna protein B-type domain"/>
    <property type="match status" value="2"/>
</dbReference>
<sequence>MWCFGLVLFLLPFVSSFDDFVDCGGFVSISPQLQTYIEQNNIKLDFSKDVHVHLMTTDGNTKFSADCAPNGYYIIPVYETGTFVLKIEGPAGWVFSPSQASVAVTKGDLCSQDFTLTGFSVLGRVSSEDRCTSSKKSVPKGIKLKLSSLSAPDSKPQEIESSSDGSFAFSNTFPGEYLIEASHPEHTLKNHKGLFAHEWGNYVLPDPFVVYGYGIAGRVLETSEHGEPVQSVSFFLYSEEENPPALSCPEPTNVPPHLKSKALCAVKTDESGFFKFSSVPCGKYTLVPLYISAHTTYDVIPKELKIEIDQDTFVIDSPFLVKGFSVKGHVVGTNSEGIEGVTVTATSDGTTRSAITDATGQYILDQITSGEYAITAEKPHYLFSSLARFKISPSLAVITDIVASRFHVCGKVSIPLPPPGVSIENRKIVMKPTDKATPPLNTKTDQTGAYCLAALPGKYSIAPEIDGAETAAGLLLTENSFEVTVENAPVLDVNFEQARLTVSGRVRCIESPCDTSISVTLSAIGRASKVTTGLAIGHDSSSGEDHFIFKGVLPGKYEVTINNENWCWEKESETIEIQTRDHSDIQFIQTGFVLLVRSSHDLDLKDKEDKTYKLVKGKNTFCLPKPGVYTFTPVSCYKFDTDTFVYDSTKPSTLKFNAIFYQIQSEIHIPDNVQLPAGSQISVNVTTNDVLRVVPAEKISNNLYSVTVWAELGQTLTITPSSNELFFYPQSQSTSVDRSECLPSLPPFAGRPGIYLTGTITPAFEGVLITVLFKETGLPALPTIKSDTKGHYSAGPLYDDRKYSIHAEKPGFYLKPVYATPGNFLAQKLGRVDVTVMHDGLPLPGVLLSLSGTEGYKNNNATDATGTFEFRNLFPGDYYLRPIFKEYTFSPSSQPITIKEGEELKIQVGATRVAYSVFGKVRSLSGEPEKLVGVEAVGEGLYEETQTDNSGNFRLRGLYPNKEYSLRVKLNKNSLIGRSEPQQIPVLLSNADIENMEFIVFSKNTKYDITGTVNAEKELLSSLSVQLFLNAEEKPLFEQSLAPINYFSFSGLDGEADYIVKLKTDLSEKQYNITTSQVKVSSLAELPSPHQIVLSFNANEKKIETSVENGSFGPILIAVFLAIALFNYQYILDLYKKYTSPQPKVDSNWLSDINHLKKKKKVN</sequence>
<evidence type="ECO:0000256" key="7">
    <source>
        <dbReference type="SAM" id="Phobius"/>
    </source>
</evidence>
<dbReference type="InterPro" id="IPR013784">
    <property type="entry name" value="Carb-bd-like_fold"/>
</dbReference>
<keyword evidence="2 7" id="KW-0812">Transmembrane</keyword>
<keyword evidence="5 7" id="KW-1133">Transmembrane helix</keyword>
<feature type="domain" description="NOMO fifth transthyretin-like" evidence="14">
    <location>
        <begin position="407"/>
        <end position="495"/>
    </location>
</feature>
<evidence type="ECO:0000259" key="12">
    <source>
        <dbReference type="Pfam" id="PF23141"/>
    </source>
</evidence>
<dbReference type="Pfam" id="PF23192">
    <property type="entry name" value="NOMO_12th"/>
    <property type="match status" value="1"/>
</dbReference>
<evidence type="ECO:0008006" key="17">
    <source>
        <dbReference type="Google" id="ProtNLM"/>
    </source>
</evidence>
<proteinExistence type="predicted"/>
<dbReference type="InterPro" id="IPR055074">
    <property type="entry name" value="NOMO1-3_2nd"/>
</dbReference>
<feature type="domain" description="NOMO eighth prealbumin-like" evidence="15">
    <location>
        <begin position="693"/>
        <end position="751"/>
    </location>
</feature>
<dbReference type="InterPro" id="IPR056319">
    <property type="entry name" value="NOMO_7th"/>
</dbReference>
<dbReference type="Pfam" id="PF23660">
    <property type="entry name" value="NOMO_8th"/>
    <property type="match status" value="1"/>
</dbReference>
<dbReference type="InterPro" id="IPR056187">
    <property type="entry name" value="NOMO_8th"/>
</dbReference>
<keyword evidence="3 8" id="KW-0732">Signal</keyword>
<evidence type="ECO:0000256" key="3">
    <source>
        <dbReference type="ARBA" id="ARBA00022729"/>
    </source>
</evidence>
<feature type="chain" id="PRO_5025634764" description="ER membrane protein complex subunit 7 beta-sandwich domain-containing protein" evidence="8">
    <location>
        <begin position="17"/>
        <end position="1163"/>
    </location>
</feature>
<dbReference type="PANTHER" id="PTHR23303:SF14">
    <property type="entry name" value="BOS COMPLEX SUBUNIT NOMO1-RELATED"/>
    <property type="match status" value="1"/>
</dbReference>
<dbReference type="PANTHER" id="PTHR23303">
    <property type="entry name" value="CARBOXYPEPTIDASE REGULATORY REGION-CONTAINING"/>
    <property type="match status" value="1"/>
</dbReference>
<feature type="signal peptide" evidence="8">
    <location>
        <begin position="1"/>
        <end position="16"/>
    </location>
</feature>
<reference evidence="16" key="1">
    <citation type="journal article" date="2020" name="J. Eukaryot. Microbiol.">
        <title>De novo Sequencing, Assembly and Annotation of the Transcriptome for the Free-Living Testate Amoeba Arcella intermedia.</title>
        <authorList>
            <person name="Ribeiro G.M."/>
            <person name="Porfirio-Sousa A.L."/>
            <person name="Maurer-Alcala X.X."/>
            <person name="Katz L.A."/>
            <person name="Lahr D.J.G."/>
        </authorList>
    </citation>
    <scope>NUCLEOTIDE SEQUENCE</scope>
</reference>
<evidence type="ECO:0000259" key="10">
    <source>
        <dbReference type="Pfam" id="PF22902"/>
    </source>
</evidence>
<evidence type="ECO:0000256" key="1">
    <source>
        <dbReference type="ARBA" id="ARBA00004115"/>
    </source>
</evidence>
<keyword evidence="4" id="KW-0256">Endoplasmic reticulum</keyword>
<comment type="subcellular location">
    <subcellularLocation>
        <location evidence="1">Endoplasmic reticulum membrane</location>
        <topology evidence="1">Single-pass type I membrane protein</topology>
    </subcellularLocation>
</comment>
<feature type="domain" description="NOMO second beta-sandwich" evidence="11">
    <location>
        <begin position="117"/>
        <end position="210"/>
    </location>
</feature>
<evidence type="ECO:0000259" key="14">
    <source>
        <dbReference type="Pfam" id="PF23194"/>
    </source>
</evidence>
<dbReference type="Pfam" id="PF23194">
    <property type="entry name" value="NOMO_5th"/>
    <property type="match status" value="1"/>
</dbReference>
<dbReference type="InterPro" id="IPR051417">
    <property type="entry name" value="SDr/BOS_complex"/>
</dbReference>
<feature type="domain" description="NOMO seventh transthyretin-like" evidence="12">
    <location>
        <begin position="596"/>
        <end position="658"/>
    </location>
</feature>
<evidence type="ECO:0000259" key="13">
    <source>
        <dbReference type="Pfam" id="PF23192"/>
    </source>
</evidence>
<feature type="domain" description="NOMO-like N-terminal beta-sandwich" evidence="9">
    <location>
        <begin position="39"/>
        <end position="113"/>
    </location>
</feature>
<protein>
    <recommendedName>
        <fullName evidence="17">ER membrane protein complex subunit 7 beta-sandwich domain-containing protein</fullName>
    </recommendedName>
</protein>
<dbReference type="Pfam" id="PF23141">
    <property type="entry name" value="Ig_NOMO"/>
    <property type="match status" value="1"/>
</dbReference>